<reference evidence="2" key="1">
    <citation type="journal article" date="2023" name="Front. Microbiol.">
        <title>Ralstonia chuxiongensis sp. nov., Ralstonia mojiangensis sp. nov., and Ralstonia soli sp. nov., isolated from tobacco fields, are three novel species in the family Burkholderiaceae.</title>
        <authorList>
            <person name="Lu C.H."/>
            <person name="Zhang Y.Y."/>
            <person name="Jiang N."/>
            <person name="Chen W."/>
            <person name="Shao X."/>
            <person name="Zhao Z.M."/>
            <person name="Lu W.L."/>
            <person name="Hu X."/>
            <person name="Xi Y.X."/>
            <person name="Zou S.Y."/>
            <person name="Wei Q.J."/>
            <person name="Lin Z.L."/>
            <person name="Gong L."/>
            <person name="Gai X.T."/>
            <person name="Zhang L.Q."/>
            <person name="Li J.Y."/>
            <person name="Jin Y."/>
            <person name="Xia Z.Y."/>
        </authorList>
    </citation>
    <scope>NUCLEOTIDE SEQUENCE [LARGE SCALE GENOMIC DNA]</scope>
    <source>
        <strain evidence="2">21YRMH01-3</strain>
    </source>
</reference>
<protein>
    <submittedName>
        <fullName evidence="1">Head decoration protein</fullName>
    </submittedName>
</protein>
<gene>
    <name evidence="1" type="ORF">NKG59_18460</name>
</gene>
<evidence type="ECO:0000313" key="1">
    <source>
        <dbReference type="EMBL" id="MCP1174350.1"/>
    </source>
</evidence>
<dbReference type="EMBL" id="JAMYWC010000005">
    <property type="protein sequence ID" value="MCP1174350.1"/>
    <property type="molecule type" value="Genomic_DNA"/>
</dbReference>
<proteinExistence type="predicted"/>
<dbReference type="InterPro" id="IPR004195">
    <property type="entry name" value="Head_decoration_D"/>
</dbReference>
<sequence length="111" mass="11555">MQIQTQGVQTAEFLLTEAPGSLSREQIAVAAGDALPAGQLLEQDADGTGYVPYGTAEDGKAAAILYAPLRASETVRRATGIVRLAEVAEARLTGLDAKARTDLLAAFIAVR</sequence>
<organism evidence="1 2">
    <name type="scientific">Ralstonia chuxiongensis</name>
    <dbReference type="NCBI Taxonomy" id="2957504"/>
    <lineage>
        <taxon>Bacteria</taxon>
        <taxon>Pseudomonadati</taxon>
        <taxon>Pseudomonadota</taxon>
        <taxon>Betaproteobacteria</taxon>
        <taxon>Burkholderiales</taxon>
        <taxon>Burkholderiaceae</taxon>
        <taxon>Ralstonia</taxon>
    </lineage>
</organism>
<dbReference type="RefSeq" id="WP_253539797.1">
    <property type="nucleotide sequence ID" value="NZ_JAMYWC010000005.1"/>
</dbReference>
<dbReference type="Proteomes" id="UP001162793">
    <property type="component" value="Unassembled WGS sequence"/>
</dbReference>
<accession>A0AA41WZD3</accession>
<comment type="caution">
    <text evidence="1">The sequence shown here is derived from an EMBL/GenBank/DDBJ whole genome shotgun (WGS) entry which is preliminary data.</text>
</comment>
<evidence type="ECO:0000313" key="2">
    <source>
        <dbReference type="Proteomes" id="UP001162793"/>
    </source>
</evidence>
<name>A0AA41WZD3_9RALS</name>
<keyword evidence="2" id="KW-1185">Reference proteome</keyword>
<dbReference type="AlphaFoldDB" id="A0AA41WZD3"/>
<dbReference type="Pfam" id="PF02924">
    <property type="entry name" value="HDPD"/>
    <property type="match status" value="1"/>
</dbReference>